<dbReference type="InterPro" id="IPR010690">
    <property type="entry name" value="YqfD"/>
</dbReference>
<dbReference type="RefSeq" id="WP_378114098.1">
    <property type="nucleotide sequence ID" value="NZ_JBHSNC010000057.1"/>
</dbReference>
<dbReference type="NCBIfam" id="TIGR02876">
    <property type="entry name" value="spore_yqfD"/>
    <property type="match status" value="1"/>
</dbReference>
<dbReference type="EMBL" id="JBHSNC010000057">
    <property type="protein sequence ID" value="MFC5532128.1"/>
    <property type="molecule type" value="Genomic_DNA"/>
</dbReference>
<comment type="caution">
    <text evidence="2">The sequence shown here is derived from an EMBL/GenBank/DDBJ whole genome shotgun (WGS) entry which is preliminary data.</text>
</comment>
<feature type="transmembrane region" description="Helical" evidence="1">
    <location>
        <begin position="90"/>
        <end position="110"/>
    </location>
</feature>
<keyword evidence="3" id="KW-1185">Reference proteome</keyword>
<protein>
    <submittedName>
        <fullName evidence="2">Sporulation protein YqfD</fullName>
    </submittedName>
</protein>
<dbReference type="Pfam" id="PF06898">
    <property type="entry name" value="YqfD"/>
    <property type="match status" value="1"/>
</dbReference>
<dbReference type="Proteomes" id="UP001596108">
    <property type="component" value="Unassembled WGS sequence"/>
</dbReference>
<keyword evidence="1" id="KW-0472">Membrane</keyword>
<dbReference type="PIRSF" id="PIRSF029895">
    <property type="entry name" value="SpoIV"/>
    <property type="match status" value="1"/>
</dbReference>
<keyword evidence="1" id="KW-0812">Transmembrane</keyword>
<keyword evidence="1" id="KW-1133">Transmembrane helix</keyword>
<sequence>MKGTWLATVRGFVWVKLVGGDAERLLNAATSEKLSLWQISFAKDGSLTFGVSIPDFFRLRPLLKQCGCRTRILSRHGVPFKLARLAKRKVFAGGMLAFVFMLFILSMLVWNVKIEGDSRIPESQIMAAARAEGIFKFQWSWRMDNTSTLSQKMARRLPDAAWVGVEKKGTSLVITVVDSTKPEVKPLESPSHLVAKTDAVVTKIIAESGRPKVERNDRVRKGDILISGLLGNENNYKAVVSRGTVMGLVWHEYKIVSPMSKKIQSYTGETQTRNYWVIGNRALQISGYKGEDYGMSQVRSSMKRSQLRNWVLPFGTMKEVELEVVETEQRLTQEEAKQAGLAAARSELLAKSGDGAVIKAENILHEHTENGKVMLTVLFEVEQSIAENRPFVQTYATTPITQGE</sequence>
<gene>
    <name evidence="2" type="primary">yqfD</name>
    <name evidence="2" type="ORF">ACFPQ4_22140</name>
</gene>
<proteinExistence type="predicted"/>
<reference evidence="3" key="1">
    <citation type="journal article" date="2019" name="Int. J. Syst. Evol. Microbiol.">
        <title>The Global Catalogue of Microorganisms (GCM) 10K type strain sequencing project: providing services to taxonomists for standard genome sequencing and annotation.</title>
        <authorList>
            <consortium name="The Broad Institute Genomics Platform"/>
            <consortium name="The Broad Institute Genome Sequencing Center for Infectious Disease"/>
            <person name="Wu L."/>
            <person name="Ma J."/>
        </authorList>
    </citation>
    <scope>NUCLEOTIDE SEQUENCE [LARGE SCALE GENOMIC DNA]</scope>
    <source>
        <strain evidence="3">CGMCC 1.18578</strain>
    </source>
</reference>
<name>A0ABW0R5A5_9BACL</name>
<evidence type="ECO:0000313" key="3">
    <source>
        <dbReference type="Proteomes" id="UP001596108"/>
    </source>
</evidence>
<organism evidence="2 3">
    <name type="scientific">Cohnella yongneupensis</name>
    <dbReference type="NCBI Taxonomy" id="425006"/>
    <lineage>
        <taxon>Bacteria</taxon>
        <taxon>Bacillati</taxon>
        <taxon>Bacillota</taxon>
        <taxon>Bacilli</taxon>
        <taxon>Bacillales</taxon>
        <taxon>Paenibacillaceae</taxon>
        <taxon>Cohnella</taxon>
    </lineage>
</organism>
<accession>A0ABW0R5A5</accession>
<evidence type="ECO:0000256" key="1">
    <source>
        <dbReference type="SAM" id="Phobius"/>
    </source>
</evidence>
<evidence type="ECO:0000313" key="2">
    <source>
        <dbReference type="EMBL" id="MFC5532128.1"/>
    </source>
</evidence>